<feature type="domain" description="DUF6894" evidence="1">
    <location>
        <begin position="4"/>
        <end position="70"/>
    </location>
</feature>
<comment type="caution">
    <text evidence="2">The sequence shown here is derived from an EMBL/GenBank/DDBJ whole genome shotgun (WGS) entry which is preliminary data.</text>
</comment>
<reference evidence="2" key="2">
    <citation type="submission" date="2021-08" db="EMBL/GenBank/DDBJ databases">
        <authorList>
            <person name="Tani A."/>
            <person name="Ola A."/>
            <person name="Ogura Y."/>
            <person name="Katsura K."/>
            <person name="Hayashi T."/>
        </authorList>
    </citation>
    <scope>NUCLEOTIDE SEQUENCE</scope>
    <source>
        <strain evidence="2">DSM 17168</strain>
    </source>
</reference>
<name>A0ABQ4SHW5_9HYPH</name>
<evidence type="ECO:0000313" key="3">
    <source>
        <dbReference type="Proteomes" id="UP001055153"/>
    </source>
</evidence>
<evidence type="ECO:0000259" key="1">
    <source>
        <dbReference type="Pfam" id="PF21834"/>
    </source>
</evidence>
<reference evidence="2" key="1">
    <citation type="journal article" date="2021" name="Front. Microbiol.">
        <title>Comprehensive Comparative Genomics and Phenotyping of Methylobacterium Species.</title>
        <authorList>
            <person name="Alessa O."/>
            <person name="Ogura Y."/>
            <person name="Fujitani Y."/>
            <person name="Takami H."/>
            <person name="Hayashi T."/>
            <person name="Sahin N."/>
            <person name="Tani A."/>
        </authorList>
    </citation>
    <scope>NUCLEOTIDE SEQUENCE</scope>
    <source>
        <strain evidence="2">DSM 17168</strain>
    </source>
</reference>
<dbReference type="Proteomes" id="UP001055153">
    <property type="component" value="Unassembled WGS sequence"/>
</dbReference>
<organism evidence="2 3">
    <name type="scientific">Methylobacterium isbiliense</name>
    <dbReference type="NCBI Taxonomy" id="315478"/>
    <lineage>
        <taxon>Bacteria</taxon>
        <taxon>Pseudomonadati</taxon>
        <taxon>Pseudomonadota</taxon>
        <taxon>Alphaproteobacteria</taxon>
        <taxon>Hyphomicrobiales</taxon>
        <taxon>Methylobacteriaceae</taxon>
        <taxon>Methylobacterium</taxon>
    </lineage>
</organism>
<protein>
    <recommendedName>
        <fullName evidence="1">DUF6894 domain-containing protein</fullName>
    </recommendedName>
</protein>
<evidence type="ECO:0000313" key="2">
    <source>
        <dbReference type="EMBL" id="GJE01338.1"/>
    </source>
</evidence>
<dbReference type="EMBL" id="BPQQ01000036">
    <property type="protein sequence ID" value="GJE01338.1"/>
    <property type="molecule type" value="Genomic_DNA"/>
</dbReference>
<dbReference type="RefSeq" id="WP_238236179.1">
    <property type="nucleotide sequence ID" value="NZ_BPQQ01000036.1"/>
</dbReference>
<proteinExistence type="predicted"/>
<accession>A0ABQ4SHW5</accession>
<dbReference type="InterPro" id="IPR054189">
    <property type="entry name" value="DUF6894"/>
</dbReference>
<sequence>MTTYYFHFQSGRRVILDSEGIELASPADALERAARLATDLLCEDELACDWSRSAIRVEDQHQRRVFKLAMTSVRARRSRLRPRPH</sequence>
<keyword evidence="3" id="KW-1185">Reference proteome</keyword>
<gene>
    <name evidence="2" type="ORF">GMJLKIPL_3268</name>
</gene>
<dbReference type="Pfam" id="PF21834">
    <property type="entry name" value="DUF6894"/>
    <property type="match status" value="1"/>
</dbReference>